<gene>
    <name evidence="1" type="ORF">M2272_002183</name>
</gene>
<accession>A0ABT6KY30</accession>
<dbReference type="Proteomes" id="UP001160130">
    <property type="component" value="Unassembled WGS sequence"/>
</dbReference>
<name>A0ABT6KY30_9MYCO</name>
<dbReference type="RefSeq" id="WP_280832724.1">
    <property type="nucleotide sequence ID" value="NZ_JARXVE010000003.1"/>
</dbReference>
<comment type="caution">
    <text evidence="1">The sequence shown here is derived from an EMBL/GenBank/DDBJ whole genome shotgun (WGS) entry which is preliminary data.</text>
</comment>
<reference evidence="1 2" key="1">
    <citation type="submission" date="2023-04" db="EMBL/GenBank/DDBJ databases">
        <title>Forest soil microbial communities from Buena Vista Peninsula, Colon Province, Panama.</title>
        <authorList>
            <person name="Bouskill N."/>
        </authorList>
    </citation>
    <scope>NUCLEOTIDE SEQUENCE [LARGE SCALE GENOMIC DNA]</scope>
    <source>
        <strain evidence="1 2">AC80</strain>
    </source>
</reference>
<protein>
    <submittedName>
        <fullName evidence="1">Uncharacterized protein</fullName>
    </submittedName>
</protein>
<organism evidence="1 2">
    <name type="scientific">Mycolicibacterium frederiksbergense</name>
    <dbReference type="NCBI Taxonomy" id="117567"/>
    <lineage>
        <taxon>Bacteria</taxon>
        <taxon>Bacillati</taxon>
        <taxon>Actinomycetota</taxon>
        <taxon>Actinomycetes</taxon>
        <taxon>Mycobacteriales</taxon>
        <taxon>Mycobacteriaceae</taxon>
        <taxon>Mycolicibacterium</taxon>
    </lineage>
</organism>
<proteinExistence type="predicted"/>
<evidence type="ECO:0000313" key="1">
    <source>
        <dbReference type="EMBL" id="MDH6195543.1"/>
    </source>
</evidence>
<sequence>MLRIWSSWCASNESDAPRGKRFADKAIDDAMLDLYNPAQLDVLRRAGEIVRGLAT</sequence>
<evidence type="ECO:0000313" key="2">
    <source>
        <dbReference type="Proteomes" id="UP001160130"/>
    </source>
</evidence>
<keyword evidence="2" id="KW-1185">Reference proteome</keyword>
<dbReference type="EMBL" id="JARXVE010000003">
    <property type="protein sequence ID" value="MDH6195543.1"/>
    <property type="molecule type" value="Genomic_DNA"/>
</dbReference>